<dbReference type="GO" id="GO:0004016">
    <property type="term" value="F:adenylate cyclase activity"/>
    <property type="evidence" value="ECO:0007669"/>
    <property type="project" value="UniProtKB-ARBA"/>
</dbReference>
<dbReference type="GO" id="GO:0005524">
    <property type="term" value="F:ATP binding"/>
    <property type="evidence" value="ECO:0007669"/>
    <property type="project" value="UniProtKB-KW"/>
</dbReference>
<dbReference type="GO" id="GO:0005737">
    <property type="term" value="C:cytoplasm"/>
    <property type="evidence" value="ECO:0007669"/>
    <property type="project" value="TreeGrafter"/>
</dbReference>
<dbReference type="SMART" id="SM00044">
    <property type="entry name" value="CYCc"/>
    <property type="match status" value="1"/>
</dbReference>
<keyword evidence="1" id="KW-0547">Nucleotide-binding</keyword>
<dbReference type="Gene3D" id="1.25.40.10">
    <property type="entry name" value="Tetratricopeptide repeat domain"/>
    <property type="match status" value="2"/>
</dbReference>
<protein>
    <submittedName>
        <fullName evidence="4">Tetratricopeptide repeat protein</fullName>
    </submittedName>
</protein>
<organism evidence="4 5">
    <name type="scientific">Nocardioides guangzhouensis</name>
    <dbReference type="NCBI Taxonomy" id="2497878"/>
    <lineage>
        <taxon>Bacteria</taxon>
        <taxon>Bacillati</taxon>
        <taxon>Actinomycetota</taxon>
        <taxon>Actinomycetes</taxon>
        <taxon>Propionibacteriales</taxon>
        <taxon>Nocardioidaceae</taxon>
        <taxon>Nocardioides</taxon>
    </lineage>
</organism>
<dbReference type="Pfam" id="PF00211">
    <property type="entry name" value="Guanylate_cyc"/>
    <property type="match status" value="1"/>
</dbReference>
<comment type="caution">
    <text evidence="4">The sequence shown here is derived from an EMBL/GenBank/DDBJ whole genome shotgun (WGS) entry which is preliminary data.</text>
</comment>
<dbReference type="InterPro" id="IPR027417">
    <property type="entry name" value="P-loop_NTPase"/>
</dbReference>
<dbReference type="CDD" id="cd07302">
    <property type="entry name" value="CHD"/>
    <property type="match status" value="2"/>
</dbReference>
<dbReference type="OrthoDB" id="5476461at2"/>
<sequence>MDSAARSNGHAAYLPRMLPPWAEAEPGLAHREVDGTLVLFDISGFTRLTERLSRQGRAGAEELSGVLDAVYGVLVGAAEAEGADLLKWGGDAVLMLFEGRDHPLRAVRAALGMQRVLGRAGRLRTSVGEVVLRASSGVDSGTVHLVLAGDPGRHRELIVLGPVASNVCRLDGSARAGQVVVGEACAALLPPGASGRRAGPGRLVTGVPPQLLADPLPAMVPRADPDVVEVLLPPQLRTHLADRVHEPEHRAVAAAFLRFDGTDELLSERGPAAVAEAVDALVRTVQEAVGTHGASFHESDVDVDGGKIMLVAGAPLSTGDDTDHLLAAVRSALDHPGEIAARAGLARGRVFTGDLGPPSRRTYSVKGNAVNLAARLASRATPGELLAPAEVLARVRHSYRTEPREPQRLKGLRHPVETVAVVGAEERSAAHAVAPLEGRDDELARLTAAVAGLTAGKAGGAVELVGEPGIGKTRLVEEVVTRAGELPSGVVVVTAGGSRSGALAPYGTARQVLAGAAGPPGPDDPADPADRLREHVRRVAPDLVERLSLLGAVLGVELADEGDTVDLLDEQFRVELAQQAVVELLGATLPGPALIVVEDSHLVDPASAGLLDRIVRETAARPWLVLSTRRDGSDGWSSPGERIDLAALDADAARRLVEAATPGRPLPPAVVEVAVRRAGGHPLFLRELAHAAARGADVEEPPESVEELVAVQLDALPGHDRALLRRAAVLGTSFPVALLARLANRTDPGVTDEALREALGALRPFLIEEGPERLSFRHAVHREVAYAGLSFRTRASLHGRVAEMLEEDGTTARERPELLALHYFASGRYEPAWRHARHAGHHANERYAPAAAAEAFARAAEAARRASPVVGVTERGQDLESLGDALFLCGRPEAADEAYHEAYVVARPQRTGGAELMLKRAKVAQRLGRHSLALRRLSIGLSGLEEQDDEAAAYRARLLARRAAVLISQGRYPAAGDAARSALTEATAAGELDARAQAHLVLHTVHIFSGTPDDEHHGEAALRLYEELGDLGGQAHSLNNLALRRLLEGRWTESLEMFGRAAETFRRVGDSADEANASYNQADLLNRQGRYAEALALLEGTLRVARAVGDEELVALVLREQGRALARDGRAEGPDLLAEARTLLVDLGEPHEVTETDIALGEAHLLAGRADVALGTASSAVEAARSIGAATLLPSGLRVRAAALVELGRLAEAGDALSEGRRLSESPDLAHERVFLELVEARLGVLSGAVADGDPGDRIAGELEALGVVRVPLPWPVGGDSAGHG</sequence>
<dbReference type="InterPro" id="IPR011990">
    <property type="entry name" value="TPR-like_helical_dom_sf"/>
</dbReference>
<evidence type="ECO:0000259" key="3">
    <source>
        <dbReference type="PROSITE" id="PS50125"/>
    </source>
</evidence>
<dbReference type="InterPro" id="IPR041664">
    <property type="entry name" value="AAA_16"/>
</dbReference>
<keyword evidence="5" id="KW-1185">Reference proteome</keyword>
<dbReference type="GO" id="GO:0009190">
    <property type="term" value="P:cyclic nucleotide biosynthetic process"/>
    <property type="evidence" value="ECO:0007669"/>
    <property type="project" value="InterPro"/>
</dbReference>
<evidence type="ECO:0000256" key="1">
    <source>
        <dbReference type="ARBA" id="ARBA00022741"/>
    </source>
</evidence>
<dbReference type="PANTHER" id="PTHR16305:SF28">
    <property type="entry name" value="GUANYLATE CYCLASE DOMAIN-CONTAINING PROTEIN"/>
    <property type="match status" value="1"/>
</dbReference>
<evidence type="ECO:0000313" key="5">
    <source>
        <dbReference type="Proteomes" id="UP000295198"/>
    </source>
</evidence>
<dbReference type="Proteomes" id="UP000295198">
    <property type="component" value="Unassembled WGS sequence"/>
</dbReference>
<dbReference type="RefSeq" id="WP_134715448.1">
    <property type="nucleotide sequence ID" value="NZ_SDKM01000007.1"/>
</dbReference>
<feature type="domain" description="Guanylate cyclase" evidence="3">
    <location>
        <begin position="36"/>
        <end position="171"/>
    </location>
</feature>
<evidence type="ECO:0000256" key="2">
    <source>
        <dbReference type="ARBA" id="ARBA00022840"/>
    </source>
</evidence>
<evidence type="ECO:0000313" key="4">
    <source>
        <dbReference type="EMBL" id="RYP87273.1"/>
    </source>
</evidence>
<dbReference type="SUPFAM" id="SSF48452">
    <property type="entry name" value="TPR-like"/>
    <property type="match status" value="2"/>
</dbReference>
<feature type="domain" description="Guanylate cyclase" evidence="3">
    <location>
        <begin position="253"/>
        <end position="377"/>
    </location>
</feature>
<accession>A0A4Q4ZGK5</accession>
<dbReference type="Gene3D" id="3.30.70.1230">
    <property type="entry name" value="Nucleotide cyclase"/>
    <property type="match status" value="2"/>
</dbReference>
<gene>
    <name evidence="4" type="ORF">EKO23_06655</name>
</gene>
<dbReference type="PANTHER" id="PTHR16305">
    <property type="entry name" value="TESTICULAR SOLUBLE ADENYLYL CYCLASE"/>
    <property type="match status" value="1"/>
</dbReference>
<dbReference type="SUPFAM" id="SSF52540">
    <property type="entry name" value="P-loop containing nucleoside triphosphate hydrolases"/>
    <property type="match status" value="1"/>
</dbReference>
<dbReference type="EMBL" id="SDKM01000007">
    <property type="protein sequence ID" value="RYP87273.1"/>
    <property type="molecule type" value="Genomic_DNA"/>
</dbReference>
<dbReference type="Gene3D" id="3.40.50.300">
    <property type="entry name" value="P-loop containing nucleotide triphosphate hydrolases"/>
    <property type="match status" value="1"/>
</dbReference>
<dbReference type="InterPro" id="IPR001054">
    <property type="entry name" value="A/G_cyclase"/>
</dbReference>
<dbReference type="InterPro" id="IPR029787">
    <property type="entry name" value="Nucleotide_cyclase"/>
</dbReference>
<reference evidence="4 5" key="1">
    <citation type="submission" date="2019-01" db="EMBL/GenBank/DDBJ databases">
        <title>Nocardioides guangzhouensis sp. nov., an actinobacterium isolated from soil.</title>
        <authorList>
            <person name="Fu Y."/>
            <person name="Cai Y."/>
            <person name="Lin Z."/>
            <person name="Chen P."/>
        </authorList>
    </citation>
    <scope>NUCLEOTIDE SEQUENCE [LARGE SCALE GENOMIC DNA]</scope>
    <source>
        <strain evidence="4 5">130</strain>
    </source>
</reference>
<name>A0A4Q4ZGK5_9ACTN</name>
<dbReference type="PROSITE" id="PS50125">
    <property type="entry name" value="GUANYLATE_CYCLASE_2"/>
    <property type="match status" value="2"/>
</dbReference>
<dbReference type="Pfam" id="PF13191">
    <property type="entry name" value="AAA_16"/>
    <property type="match status" value="1"/>
</dbReference>
<proteinExistence type="predicted"/>
<dbReference type="SUPFAM" id="SSF55073">
    <property type="entry name" value="Nucleotide cyclase"/>
    <property type="match status" value="2"/>
</dbReference>
<keyword evidence="2" id="KW-0067">ATP-binding</keyword>
<dbReference type="GO" id="GO:0035556">
    <property type="term" value="P:intracellular signal transduction"/>
    <property type="evidence" value="ECO:0007669"/>
    <property type="project" value="InterPro"/>
</dbReference>